<keyword evidence="4" id="KW-1185">Reference proteome</keyword>
<keyword evidence="3" id="KW-0251">Elongation factor</keyword>
<proteinExistence type="predicted"/>
<sequence>MVKPFIRNHQYNLLKKQIGLLQQASNTVSDPKVVESVRYSARTKIIAAFPNATELQLQTLENISTLREPEQFHHYLHALEPHLIPFSQVTGKQLHKLFPKIKKLKVPDLAAIDYRYVTYLGWVDIATNKLFLVYHLNGQVIGIEGRYTPVNKGVCFLCNRHGDVALFSAISKSKPANASPDYYKAIGNYLCVNSDVCNKNITDVTALEKFVREVAGYHES</sequence>
<feature type="domain" description="Elongation factor G-binding protein N-terminal" evidence="1">
    <location>
        <begin position="5"/>
        <end position="86"/>
    </location>
</feature>
<name>A0A4R5KI21_9BACL</name>
<dbReference type="Pfam" id="PF07299">
    <property type="entry name" value="EF-G-binding_N"/>
    <property type="match status" value="1"/>
</dbReference>
<dbReference type="InterPro" id="IPR038344">
    <property type="entry name" value="EF-G_N_sf"/>
</dbReference>
<dbReference type="InterPro" id="IPR032330">
    <property type="entry name" value="EF-G-binding_C"/>
</dbReference>
<protein>
    <submittedName>
        <fullName evidence="3">Elongation factor G-binding protein</fullName>
    </submittedName>
</protein>
<dbReference type="EMBL" id="SMRT01000012">
    <property type="protein sequence ID" value="TDF94722.1"/>
    <property type="molecule type" value="Genomic_DNA"/>
</dbReference>
<dbReference type="CDD" id="cd16342">
    <property type="entry name" value="FusC_FusB"/>
    <property type="match status" value="1"/>
</dbReference>
<organism evidence="3 4">
    <name type="scientific">Paenibacillus piri</name>
    <dbReference type="NCBI Taxonomy" id="2547395"/>
    <lineage>
        <taxon>Bacteria</taxon>
        <taxon>Bacillati</taxon>
        <taxon>Bacillota</taxon>
        <taxon>Bacilli</taxon>
        <taxon>Bacillales</taxon>
        <taxon>Paenibacillaceae</taxon>
        <taxon>Paenibacillus</taxon>
    </lineage>
</organism>
<dbReference type="Pfam" id="PF16571">
    <property type="entry name" value="FBP_C"/>
    <property type="match status" value="1"/>
</dbReference>
<dbReference type="AlphaFoldDB" id="A0A4R5KI21"/>
<evidence type="ECO:0000313" key="3">
    <source>
        <dbReference type="EMBL" id="TDF94722.1"/>
    </source>
</evidence>
<gene>
    <name evidence="3" type="ORF">E1757_22455</name>
</gene>
<reference evidence="3 4" key="1">
    <citation type="submission" date="2019-03" db="EMBL/GenBank/DDBJ databases">
        <title>This is whole genome sequence of Paenibacillus sp MS74 strain.</title>
        <authorList>
            <person name="Trinh H.N."/>
        </authorList>
    </citation>
    <scope>NUCLEOTIDE SEQUENCE [LARGE SCALE GENOMIC DNA]</scope>
    <source>
        <strain evidence="3 4">MS74</strain>
    </source>
</reference>
<keyword evidence="3" id="KW-0648">Protein biosynthesis</keyword>
<comment type="caution">
    <text evidence="3">The sequence shown here is derived from an EMBL/GenBank/DDBJ whole genome shotgun (WGS) entry which is preliminary data.</text>
</comment>
<dbReference type="GO" id="GO:0003746">
    <property type="term" value="F:translation elongation factor activity"/>
    <property type="evidence" value="ECO:0007669"/>
    <property type="project" value="UniProtKB-KW"/>
</dbReference>
<dbReference type="OrthoDB" id="1891078at2"/>
<accession>A0A4R5KI21</accession>
<dbReference type="InterPro" id="IPR010841">
    <property type="entry name" value="EF-G-binding_N"/>
</dbReference>
<dbReference type="Proteomes" id="UP000295636">
    <property type="component" value="Unassembled WGS sequence"/>
</dbReference>
<evidence type="ECO:0000313" key="4">
    <source>
        <dbReference type="Proteomes" id="UP000295636"/>
    </source>
</evidence>
<dbReference type="RefSeq" id="WP_133232299.1">
    <property type="nucleotide sequence ID" value="NZ_SMRT01000012.1"/>
</dbReference>
<evidence type="ECO:0000259" key="2">
    <source>
        <dbReference type="Pfam" id="PF16571"/>
    </source>
</evidence>
<dbReference type="Gene3D" id="1.20.1280.250">
    <property type="match status" value="1"/>
</dbReference>
<evidence type="ECO:0000259" key="1">
    <source>
        <dbReference type="Pfam" id="PF07299"/>
    </source>
</evidence>
<feature type="domain" description="Elongation factor G-binding protein C-terminal treble-clef zinc-finger" evidence="2">
    <location>
        <begin position="102"/>
        <end position="203"/>
    </location>
</feature>